<sequence>MGAGQDGDQIHERKLLKTLLNLIPHRLWFSTRQLSLSFVPFIPLSNSYVLLLDVIGNYCVGDDIPCVRVSCGWKDRPDVVKANQEMVEAALMKFKWQTLERLYLESNLCLGVSILTHSFGLSHLTVIHAVGRCACDIAASMGHSTNGEILFKYLEELLIENIHMEDTGCRIALCFSLQIRLLKGAALKVLTIGGGCAIDGKTLERLKKTTTNVLIANNGS</sequence>
<accession>A0A0W0G5H1</accession>
<protein>
    <submittedName>
        <fullName evidence="1">Uncharacterized protein</fullName>
    </submittedName>
</protein>
<name>A0A0W0G5H1_MONRR</name>
<evidence type="ECO:0000313" key="1">
    <source>
        <dbReference type="EMBL" id="KTB43808.1"/>
    </source>
</evidence>
<gene>
    <name evidence="1" type="ORF">WG66_3605</name>
</gene>
<dbReference type="EMBL" id="LATX01001069">
    <property type="protein sequence ID" value="KTB43808.1"/>
    <property type="molecule type" value="Genomic_DNA"/>
</dbReference>
<organism evidence="1 2">
    <name type="scientific">Moniliophthora roreri</name>
    <name type="common">Frosty pod rot fungus</name>
    <name type="synonym">Monilia roreri</name>
    <dbReference type="NCBI Taxonomy" id="221103"/>
    <lineage>
        <taxon>Eukaryota</taxon>
        <taxon>Fungi</taxon>
        <taxon>Dikarya</taxon>
        <taxon>Basidiomycota</taxon>
        <taxon>Agaricomycotina</taxon>
        <taxon>Agaricomycetes</taxon>
        <taxon>Agaricomycetidae</taxon>
        <taxon>Agaricales</taxon>
        <taxon>Marasmiineae</taxon>
        <taxon>Marasmiaceae</taxon>
        <taxon>Moniliophthora</taxon>
    </lineage>
</organism>
<dbReference type="Proteomes" id="UP000054988">
    <property type="component" value="Unassembled WGS sequence"/>
</dbReference>
<dbReference type="AlphaFoldDB" id="A0A0W0G5H1"/>
<reference evidence="1 2" key="1">
    <citation type="submission" date="2015-12" db="EMBL/GenBank/DDBJ databases">
        <title>Draft genome sequence of Moniliophthora roreri, the causal agent of frosty pod rot of cacao.</title>
        <authorList>
            <person name="Aime M.C."/>
            <person name="Diaz-Valderrama J.R."/>
            <person name="Kijpornyongpan T."/>
            <person name="Phillips-Mora W."/>
        </authorList>
    </citation>
    <scope>NUCLEOTIDE SEQUENCE [LARGE SCALE GENOMIC DNA]</scope>
    <source>
        <strain evidence="1 2">MCA 2952</strain>
    </source>
</reference>
<proteinExistence type="predicted"/>
<evidence type="ECO:0000313" key="2">
    <source>
        <dbReference type="Proteomes" id="UP000054988"/>
    </source>
</evidence>
<comment type="caution">
    <text evidence="1">The sequence shown here is derived from an EMBL/GenBank/DDBJ whole genome shotgun (WGS) entry which is preliminary data.</text>
</comment>